<reference evidence="1" key="1">
    <citation type="submission" date="2023-02" db="EMBL/GenBank/DDBJ databases">
        <title>Genome of toxic invasive species Heracleum sosnowskyi carries increased number of genes despite the absence of recent whole-genome duplications.</title>
        <authorList>
            <person name="Schelkunov M."/>
            <person name="Shtratnikova V."/>
            <person name="Makarenko M."/>
            <person name="Klepikova A."/>
            <person name="Omelchenko D."/>
            <person name="Novikova G."/>
            <person name="Obukhova E."/>
            <person name="Bogdanov V."/>
            <person name="Penin A."/>
            <person name="Logacheva M."/>
        </authorList>
    </citation>
    <scope>NUCLEOTIDE SEQUENCE</scope>
    <source>
        <strain evidence="1">Hsosn_3</strain>
        <tissue evidence="1">Leaf</tissue>
    </source>
</reference>
<gene>
    <name evidence="1" type="ORF">POM88_049377</name>
</gene>
<reference evidence="1" key="2">
    <citation type="submission" date="2023-05" db="EMBL/GenBank/DDBJ databases">
        <authorList>
            <person name="Schelkunov M.I."/>
        </authorList>
    </citation>
    <scope>NUCLEOTIDE SEQUENCE</scope>
    <source>
        <strain evidence="1">Hsosn_3</strain>
        <tissue evidence="1">Leaf</tissue>
    </source>
</reference>
<evidence type="ECO:0000313" key="1">
    <source>
        <dbReference type="EMBL" id="KAK1356121.1"/>
    </source>
</evidence>
<keyword evidence="2" id="KW-1185">Reference proteome</keyword>
<dbReference type="AlphaFoldDB" id="A0AAD8GWS1"/>
<proteinExistence type="predicted"/>
<evidence type="ECO:0000313" key="2">
    <source>
        <dbReference type="Proteomes" id="UP001237642"/>
    </source>
</evidence>
<organism evidence="1 2">
    <name type="scientific">Heracleum sosnowskyi</name>
    <dbReference type="NCBI Taxonomy" id="360622"/>
    <lineage>
        <taxon>Eukaryota</taxon>
        <taxon>Viridiplantae</taxon>
        <taxon>Streptophyta</taxon>
        <taxon>Embryophyta</taxon>
        <taxon>Tracheophyta</taxon>
        <taxon>Spermatophyta</taxon>
        <taxon>Magnoliopsida</taxon>
        <taxon>eudicotyledons</taxon>
        <taxon>Gunneridae</taxon>
        <taxon>Pentapetalae</taxon>
        <taxon>asterids</taxon>
        <taxon>campanulids</taxon>
        <taxon>Apiales</taxon>
        <taxon>Apiaceae</taxon>
        <taxon>Apioideae</taxon>
        <taxon>apioid superclade</taxon>
        <taxon>Tordylieae</taxon>
        <taxon>Tordyliinae</taxon>
        <taxon>Heracleum</taxon>
    </lineage>
</organism>
<accession>A0AAD8GWS1</accession>
<sequence>MINLLDYQYSTSPIRYGLFSDQLQTGPICWNLFLKKLAFWNLFIKNQNGNTLDPLPHLNQAATNVGNWDPWPQRTQNVADKDLQIGHVDEDVQDEGDNLEDEGENLEDAFDNVVVGNEFGNEGGNEVGNQVAEDCHEVAEGGTGVSNVAVKDSENATMSEKESVDLDRTVKMVAMINDDNDDGFHNDSDGADEHLELLPQSGLKSREPAARLGVLTIADVDINSSLFDQMSARAIHDLGSVPQVASAAPIEENPTLANFGTSALTPQDKVTPAVAKRSLKIPAYLKTPFMRRFGSSSGKSGEGLQNLKGVSALDDNIGQLPSLKISTGFTSWLDDGMNTKKNSTTLYSKKNNEICPPLDLCVHSISQKTWFHTLEYGSTNLTNSHVDVFFYHLRKKLKSTSPLKITSVDSTFQSRLTAMFETSNPQAAEFIVDLDIAGIIKDRQLHIYNTLQRDGVRDIIIKAANPFVQLFPSYLKETGFYDRLDIDFLANAYSGKTALDWFGLTLHHLELTSSSIDSGIYMLSYAEYYSTMPDFPQGEIDVGAHRSRLAFLFNSYGMAKQIYDYESESNYIAKAPSTKAPTKKAP</sequence>
<dbReference type="EMBL" id="JAUIZM010000011">
    <property type="protein sequence ID" value="KAK1356121.1"/>
    <property type="molecule type" value="Genomic_DNA"/>
</dbReference>
<comment type="caution">
    <text evidence="1">The sequence shown here is derived from an EMBL/GenBank/DDBJ whole genome shotgun (WGS) entry which is preliminary data.</text>
</comment>
<protein>
    <submittedName>
        <fullName evidence="1">Uncharacterized protein</fullName>
    </submittedName>
</protein>
<dbReference type="Proteomes" id="UP001237642">
    <property type="component" value="Unassembled WGS sequence"/>
</dbReference>
<name>A0AAD8GWS1_9APIA</name>